<dbReference type="InterPro" id="IPR045864">
    <property type="entry name" value="aa-tRNA-synth_II/BPL/LPL"/>
</dbReference>
<reference evidence="2 3" key="1">
    <citation type="submission" date="2013-09" db="EMBL/GenBank/DDBJ databases">
        <title>Corchorus capsularis genome sequencing.</title>
        <authorList>
            <person name="Alam M."/>
            <person name="Haque M.S."/>
            <person name="Islam M.S."/>
            <person name="Emdad E.M."/>
            <person name="Islam M.M."/>
            <person name="Ahmed B."/>
            <person name="Halim A."/>
            <person name="Hossen Q.M.M."/>
            <person name="Hossain M.Z."/>
            <person name="Ahmed R."/>
            <person name="Khan M.M."/>
            <person name="Islam R."/>
            <person name="Rashid M.M."/>
            <person name="Khan S.A."/>
            <person name="Rahman M.S."/>
            <person name="Alam M."/>
        </authorList>
    </citation>
    <scope>NUCLEOTIDE SEQUENCE [LARGE SCALE GENOMIC DNA]</scope>
    <source>
        <strain evidence="3">cv. CVL-1</strain>
        <tissue evidence="2">Whole seedling</tissue>
    </source>
</reference>
<sequence>MASKPNMKNGTWIDYATTAANPTELAAMVARPVSTVWFLIDHDKMKIKYGNGVTSRLQDCIIPEVIRMQSCSRYVTPLPFSLSSFISTLQRPPLHHPPSRPPAIAPPSFFDLFHRLNLKVLHRLFDYGLSRAMLNSTCYDLFPRFSVMEAASKCAFKIGGSSTPFKELKSVACGLHAICAATASPVIPANQVETPIMNMTRGGAFARPFVVTHQSDKTQLYMHYNDLVECTEKMLSGMVKDLTDCYKIKYHANGLDNDPIEIDFTPPFRPKYGLSINRSTLFKSSK</sequence>
<dbReference type="STRING" id="210143.A0A1R3FYD4"/>
<evidence type="ECO:0000256" key="1">
    <source>
        <dbReference type="ARBA" id="ARBA00022741"/>
    </source>
</evidence>
<dbReference type="GO" id="GO:0006430">
    <property type="term" value="P:lysyl-tRNA aminoacylation"/>
    <property type="evidence" value="ECO:0007669"/>
    <property type="project" value="TreeGrafter"/>
</dbReference>
<dbReference type="EMBL" id="AWWV01016033">
    <property type="protein sequence ID" value="OMO50780.1"/>
    <property type="molecule type" value="Genomic_DNA"/>
</dbReference>
<evidence type="ECO:0000313" key="3">
    <source>
        <dbReference type="Proteomes" id="UP000188268"/>
    </source>
</evidence>
<accession>A0A1R3FYD4</accession>
<dbReference type="Gramene" id="OMO50780">
    <property type="protein sequence ID" value="OMO50780"/>
    <property type="gene ID" value="CCACVL1_30254"/>
</dbReference>
<name>A0A1R3FYD4_COCAP</name>
<keyword evidence="3" id="KW-1185">Reference proteome</keyword>
<proteinExistence type="predicted"/>
<evidence type="ECO:0000313" key="2">
    <source>
        <dbReference type="EMBL" id="OMO50780.1"/>
    </source>
</evidence>
<dbReference type="GO" id="GO:0005829">
    <property type="term" value="C:cytosol"/>
    <property type="evidence" value="ECO:0007669"/>
    <property type="project" value="TreeGrafter"/>
</dbReference>
<dbReference type="PANTHER" id="PTHR42918:SF9">
    <property type="entry name" value="LYSINE--TRNA LIGASE"/>
    <property type="match status" value="1"/>
</dbReference>
<dbReference type="SUPFAM" id="SSF55681">
    <property type="entry name" value="Class II aaRS and biotin synthetases"/>
    <property type="match status" value="1"/>
</dbReference>
<comment type="caution">
    <text evidence="2">The sequence shown here is derived from an EMBL/GenBank/DDBJ whole genome shotgun (WGS) entry which is preliminary data.</text>
</comment>
<keyword evidence="1" id="KW-0547">Nucleotide-binding</keyword>
<dbReference type="GO" id="GO:0000049">
    <property type="term" value="F:tRNA binding"/>
    <property type="evidence" value="ECO:0007669"/>
    <property type="project" value="TreeGrafter"/>
</dbReference>
<organism evidence="2 3">
    <name type="scientific">Corchorus capsularis</name>
    <name type="common">Jute</name>
    <dbReference type="NCBI Taxonomy" id="210143"/>
    <lineage>
        <taxon>Eukaryota</taxon>
        <taxon>Viridiplantae</taxon>
        <taxon>Streptophyta</taxon>
        <taxon>Embryophyta</taxon>
        <taxon>Tracheophyta</taxon>
        <taxon>Spermatophyta</taxon>
        <taxon>Magnoliopsida</taxon>
        <taxon>eudicotyledons</taxon>
        <taxon>Gunneridae</taxon>
        <taxon>Pentapetalae</taxon>
        <taxon>rosids</taxon>
        <taxon>malvids</taxon>
        <taxon>Malvales</taxon>
        <taxon>Malvaceae</taxon>
        <taxon>Grewioideae</taxon>
        <taxon>Apeibeae</taxon>
        <taxon>Corchorus</taxon>
    </lineage>
</organism>
<dbReference type="OrthoDB" id="21243at2759"/>
<dbReference type="AlphaFoldDB" id="A0A1R3FYD4"/>
<dbReference type="PANTHER" id="PTHR42918">
    <property type="entry name" value="LYSYL-TRNA SYNTHETASE"/>
    <property type="match status" value="1"/>
</dbReference>
<dbReference type="Proteomes" id="UP000188268">
    <property type="component" value="Unassembled WGS sequence"/>
</dbReference>
<gene>
    <name evidence="2" type="ORF">CCACVL1_30254</name>
</gene>
<keyword evidence="2" id="KW-0436">Ligase</keyword>
<protein>
    <submittedName>
        <fullName evidence="2">Lysine-tRNA ligase, class II</fullName>
    </submittedName>
</protein>
<dbReference type="GO" id="GO:0004824">
    <property type="term" value="F:lysine-tRNA ligase activity"/>
    <property type="evidence" value="ECO:0007669"/>
    <property type="project" value="TreeGrafter"/>
</dbReference>